<dbReference type="Proteomes" id="UP000600946">
    <property type="component" value="Unassembled WGS sequence"/>
</dbReference>
<evidence type="ECO:0000313" key="2">
    <source>
        <dbReference type="EMBL" id="GGY64538.1"/>
    </source>
</evidence>
<accession>A0ABQ3AUJ0</accession>
<reference evidence="3" key="1">
    <citation type="journal article" date="2019" name="Int. J. Syst. Evol. Microbiol.">
        <title>The Global Catalogue of Microorganisms (GCM) 10K type strain sequencing project: providing services to taxonomists for standard genome sequencing and annotation.</title>
        <authorList>
            <consortium name="The Broad Institute Genomics Platform"/>
            <consortium name="The Broad Institute Genome Sequencing Center for Infectious Disease"/>
            <person name="Wu L."/>
            <person name="Ma J."/>
        </authorList>
    </citation>
    <scope>NUCLEOTIDE SEQUENCE [LARGE SCALE GENOMIC DNA]</scope>
    <source>
        <strain evidence="3">JCM 4594</strain>
    </source>
</reference>
<evidence type="ECO:0000256" key="1">
    <source>
        <dbReference type="SAM" id="MobiDB-lite"/>
    </source>
</evidence>
<feature type="region of interest" description="Disordered" evidence="1">
    <location>
        <begin position="65"/>
        <end position="91"/>
    </location>
</feature>
<dbReference type="EMBL" id="BMUU01000017">
    <property type="protein sequence ID" value="GGY64538.1"/>
    <property type="molecule type" value="Genomic_DNA"/>
</dbReference>
<sequence>MHPGALREGRNPRLTPWAASCSWNGRWRYREAAQQFLFGVTEFGEKGRRRKADAQSPGEVVAFAESYPKSQHGRGRCPALSGRTADRGGPKQRFDRLVEAALVGQRGSQAEWRFALNSVLRHDGPPHPSESVR</sequence>
<comment type="caution">
    <text evidence="2">The sequence shown here is derived from an EMBL/GenBank/DDBJ whole genome shotgun (WGS) entry which is preliminary data.</text>
</comment>
<evidence type="ECO:0008006" key="4">
    <source>
        <dbReference type="Google" id="ProtNLM"/>
    </source>
</evidence>
<evidence type="ECO:0000313" key="3">
    <source>
        <dbReference type="Proteomes" id="UP000600946"/>
    </source>
</evidence>
<protein>
    <recommendedName>
        <fullName evidence="4">Integrase</fullName>
    </recommendedName>
</protein>
<gene>
    <name evidence="2" type="ORF">GCM10010326_69080</name>
</gene>
<name>A0ABQ3AUJ0_9ACTN</name>
<organism evidence="2 3">
    <name type="scientific">Streptomyces xanthochromogenes</name>
    <dbReference type="NCBI Taxonomy" id="67384"/>
    <lineage>
        <taxon>Bacteria</taxon>
        <taxon>Bacillati</taxon>
        <taxon>Actinomycetota</taxon>
        <taxon>Actinomycetes</taxon>
        <taxon>Kitasatosporales</taxon>
        <taxon>Streptomycetaceae</taxon>
        <taxon>Streptomyces</taxon>
    </lineage>
</organism>
<proteinExistence type="predicted"/>
<keyword evidence="3" id="KW-1185">Reference proteome</keyword>